<accession>A0A6I4P0E5</accession>
<comment type="similarity">
    <text evidence="1">Belongs to the short-chain dehydrogenases/reductases (SDR) family.</text>
</comment>
<dbReference type="PANTHER" id="PTHR42879">
    <property type="entry name" value="3-OXOACYL-(ACYL-CARRIER-PROTEIN) REDUCTASE"/>
    <property type="match status" value="1"/>
</dbReference>
<sequence>MELGLAGRTALVTGAGRGIGLAIVEAFVAEGARVVAVSRRATPRIEELVAAGSVRFVALDLTDADAGERLAAAAGDVVDVLVNNAGTAPARPDGFASITDADWATTMASNLFSAVRVTRALLPKLGAGAAIVNVVSENAQLADPLVMDYSAAKAAELSFTKSLSKELGPRGIRVNAVSPGPVATDLWIGAGGVADTVSSAGGGDPAAVVAGAEQAMPTGRFTQPAEVANVVVALASPAFGNVTGSELVIDGGMRPTM</sequence>
<dbReference type="Pfam" id="PF13561">
    <property type="entry name" value="adh_short_C2"/>
    <property type="match status" value="1"/>
</dbReference>
<dbReference type="InterPro" id="IPR050259">
    <property type="entry name" value="SDR"/>
</dbReference>
<evidence type="ECO:0000313" key="4">
    <source>
        <dbReference type="Proteomes" id="UP000438182"/>
    </source>
</evidence>
<dbReference type="PRINTS" id="PR00080">
    <property type="entry name" value="SDRFAMILY"/>
</dbReference>
<comment type="caution">
    <text evidence="3">The sequence shown here is derived from an EMBL/GenBank/DDBJ whole genome shotgun (WGS) entry which is preliminary data.</text>
</comment>
<evidence type="ECO:0000256" key="2">
    <source>
        <dbReference type="ARBA" id="ARBA00023002"/>
    </source>
</evidence>
<dbReference type="FunFam" id="3.40.50.720:FF:000084">
    <property type="entry name" value="Short-chain dehydrogenase reductase"/>
    <property type="match status" value="1"/>
</dbReference>
<protein>
    <submittedName>
        <fullName evidence="3">SDR family oxidoreductase</fullName>
    </submittedName>
</protein>
<dbReference type="InterPro" id="IPR036291">
    <property type="entry name" value="NAD(P)-bd_dom_sf"/>
</dbReference>
<dbReference type="GO" id="GO:0016491">
    <property type="term" value="F:oxidoreductase activity"/>
    <property type="evidence" value="ECO:0007669"/>
    <property type="project" value="UniProtKB-KW"/>
</dbReference>
<dbReference type="InterPro" id="IPR002347">
    <property type="entry name" value="SDR_fam"/>
</dbReference>
<keyword evidence="2" id="KW-0560">Oxidoreductase</keyword>
<dbReference type="PRINTS" id="PR00081">
    <property type="entry name" value="GDHRDH"/>
</dbReference>
<proteinExistence type="inferred from homology"/>
<dbReference type="Gene3D" id="3.40.50.720">
    <property type="entry name" value="NAD(P)-binding Rossmann-like Domain"/>
    <property type="match status" value="1"/>
</dbReference>
<evidence type="ECO:0000313" key="3">
    <source>
        <dbReference type="EMBL" id="MWB98962.1"/>
    </source>
</evidence>
<reference evidence="3 4" key="1">
    <citation type="submission" date="2019-12" db="EMBL/GenBank/DDBJ databases">
        <authorList>
            <person name="Kim Y.S."/>
        </authorList>
    </citation>
    <scope>NUCLEOTIDE SEQUENCE [LARGE SCALE GENOMIC DNA]</scope>
    <source>
        <strain evidence="3 4">MMS17-SY077</strain>
    </source>
</reference>
<keyword evidence="4" id="KW-1185">Reference proteome</keyword>
<dbReference type="CDD" id="cd05233">
    <property type="entry name" value="SDR_c"/>
    <property type="match status" value="1"/>
</dbReference>
<gene>
    <name evidence="3" type="ORF">GB864_10430</name>
</gene>
<dbReference type="AlphaFoldDB" id="A0A6I4P0E5"/>
<dbReference type="PANTHER" id="PTHR42879:SF2">
    <property type="entry name" value="3-OXOACYL-[ACYL-CARRIER-PROTEIN] REDUCTASE FABG"/>
    <property type="match status" value="1"/>
</dbReference>
<dbReference type="RefSeq" id="WP_160424774.1">
    <property type="nucleotide sequence ID" value="NZ_WSTA01000043.1"/>
</dbReference>
<organism evidence="3 4">
    <name type="scientific">Agromyces seonyuensis</name>
    <dbReference type="NCBI Taxonomy" id="2662446"/>
    <lineage>
        <taxon>Bacteria</taxon>
        <taxon>Bacillati</taxon>
        <taxon>Actinomycetota</taxon>
        <taxon>Actinomycetes</taxon>
        <taxon>Micrococcales</taxon>
        <taxon>Microbacteriaceae</taxon>
        <taxon>Agromyces</taxon>
    </lineage>
</organism>
<name>A0A6I4P0E5_9MICO</name>
<dbReference type="SUPFAM" id="SSF51735">
    <property type="entry name" value="NAD(P)-binding Rossmann-fold domains"/>
    <property type="match status" value="1"/>
</dbReference>
<evidence type="ECO:0000256" key="1">
    <source>
        <dbReference type="ARBA" id="ARBA00006484"/>
    </source>
</evidence>
<dbReference type="Proteomes" id="UP000438182">
    <property type="component" value="Unassembled WGS sequence"/>
</dbReference>
<dbReference type="EMBL" id="WSTA01000043">
    <property type="protein sequence ID" value="MWB98962.1"/>
    <property type="molecule type" value="Genomic_DNA"/>
</dbReference>